<accession>A0ABD5H4H9</accession>
<name>A0ABD5H4H9_9ENTR</name>
<organism evidence="2 3">
    <name type="scientific">Citrobacter portucalensis</name>
    <dbReference type="NCBI Taxonomy" id="1639133"/>
    <lineage>
        <taxon>Bacteria</taxon>
        <taxon>Pseudomonadati</taxon>
        <taxon>Pseudomonadota</taxon>
        <taxon>Gammaproteobacteria</taxon>
        <taxon>Enterobacterales</taxon>
        <taxon>Enterobacteriaceae</taxon>
        <taxon>Citrobacter</taxon>
        <taxon>Citrobacter freundii complex</taxon>
    </lineage>
</organism>
<feature type="domain" description="Phage tail protein C-terminal" evidence="1">
    <location>
        <begin position="319"/>
        <end position="452"/>
    </location>
</feature>
<reference evidence="2 3" key="1">
    <citation type="submission" date="2023-10" db="EMBL/GenBank/DDBJ databases">
        <title>Fecal carriage and genetic characteristics of carbapenem-resistant Enterobacterales among healthy adults from four provinces of China.</title>
        <authorList>
            <person name="Li Y."/>
            <person name="Zhang R."/>
        </authorList>
    </citation>
    <scope>NUCLEOTIDE SEQUENCE [LARGE SCALE GENOMIC DNA]</scope>
    <source>
        <strain evidence="2 3">HN-71</strain>
    </source>
</reference>
<dbReference type="Pfam" id="PF25670">
    <property type="entry name" value="Phage_tail_C_2"/>
    <property type="match status" value="1"/>
</dbReference>
<comment type="caution">
    <text evidence="2">The sequence shown here is derived from an EMBL/GenBank/DDBJ whole genome shotgun (WGS) entry which is preliminary data.</text>
</comment>
<dbReference type="RefSeq" id="WP_318061788.1">
    <property type="nucleotide sequence ID" value="NZ_JAWPAZ010000007.1"/>
</dbReference>
<dbReference type="AlphaFoldDB" id="A0ABD5H4H9"/>
<dbReference type="InterPro" id="IPR058008">
    <property type="entry name" value="Gp26_C"/>
</dbReference>
<evidence type="ECO:0000259" key="1">
    <source>
        <dbReference type="Pfam" id="PF25670"/>
    </source>
</evidence>
<proteinExistence type="predicted"/>
<evidence type="ECO:0000313" key="2">
    <source>
        <dbReference type="EMBL" id="MDW2635986.1"/>
    </source>
</evidence>
<dbReference type="EMBL" id="JAWPAZ010000007">
    <property type="protein sequence ID" value="MDW2635986.1"/>
    <property type="molecule type" value="Genomic_DNA"/>
</dbReference>
<protein>
    <submittedName>
        <fullName evidence="2">Phage tail protein</fullName>
    </submittedName>
</protein>
<evidence type="ECO:0000313" key="3">
    <source>
        <dbReference type="Proteomes" id="UP001269984"/>
    </source>
</evidence>
<dbReference type="Proteomes" id="UP001269984">
    <property type="component" value="Unassembled WGS sequence"/>
</dbReference>
<gene>
    <name evidence="2" type="ORF">RYZ90_19260</name>
</gene>
<sequence>MSAGTLTLTNNSAAVAGNGTAFTTEVAAGDFIVVTVGGVPYTLPIKSVESGTALTLVSNFTGPTQSGAAWSAVPRVALNMVTAALVAQSAEALRGLNYDKQNWQQVFSGAGNVTVRLPDGATFTGSSWGYLAANMLDKSKNLSDVDDLSATRVNLQVDRLGQHIGETYLYSQNKSHYVLVQDGGLWGVYRGTGTPGWKALGVGQGGTGSNTEDGARQNLYSASAQHGFAVGQYGGANNRTLTGSTRPPTAGVFFASGSSWTGTDYGALIVATNYGDTILPSEPGAWHNFLQLGNDGNLYYRMEVNANQSTWRKQYSTGNTTVDGNGNIKPASPVVKIRGDGSAELNEEAEGVTCERLGTGIYKISGVLGFNSEPIWGGAEGGFTIPHNGNGLPLLWVDFRVDEYGDITVHTYHREHANAPEFAKNVIKGVADGDPVDIPTGRWIDLRVEMPQNSIWNQKQKDMLEAMEKAECERQQNQQDAQV</sequence>